<feature type="compositionally biased region" description="Basic and acidic residues" evidence="1">
    <location>
        <begin position="283"/>
        <end position="292"/>
    </location>
</feature>
<feature type="region of interest" description="Disordered" evidence="1">
    <location>
        <begin position="1"/>
        <end position="207"/>
    </location>
</feature>
<evidence type="ECO:0000313" key="2">
    <source>
        <dbReference type="EMBL" id="KAK2175105.1"/>
    </source>
</evidence>
<dbReference type="InterPro" id="IPR052855">
    <property type="entry name" value="CKAP2-like"/>
</dbReference>
<feature type="compositionally biased region" description="Basic and acidic residues" evidence="1">
    <location>
        <begin position="944"/>
        <end position="960"/>
    </location>
</feature>
<evidence type="ECO:0000313" key="3">
    <source>
        <dbReference type="Proteomes" id="UP001209878"/>
    </source>
</evidence>
<dbReference type="GO" id="GO:0005813">
    <property type="term" value="C:centrosome"/>
    <property type="evidence" value="ECO:0007669"/>
    <property type="project" value="TreeGrafter"/>
</dbReference>
<keyword evidence="3" id="KW-1185">Reference proteome</keyword>
<dbReference type="GO" id="GO:0005829">
    <property type="term" value="C:cytosol"/>
    <property type="evidence" value="ECO:0007669"/>
    <property type="project" value="TreeGrafter"/>
</dbReference>
<accession>A0AAD9NM64</accession>
<dbReference type="PANTHER" id="PTHR47078:SF1">
    <property type="entry name" value="CYTOSKELETON-ASSOCIATED PROTEIN 2-LIKE"/>
    <property type="match status" value="1"/>
</dbReference>
<organism evidence="2 3">
    <name type="scientific">Ridgeia piscesae</name>
    <name type="common">Tubeworm</name>
    <dbReference type="NCBI Taxonomy" id="27915"/>
    <lineage>
        <taxon>Eukaryota</taxon>
        <taxon>Metazoa</taxon>
        <taxon>Spiralia</taxon>
        <taxon>Lophotrochozoa</taxon>
        <taxon>Annelida</taxon>
        <taxon>Polychaeta</taxon>
        <taxon>Sedentaria</taxon>
        <taxon>Canalipalpata</taxon>
        <taxon>Sabellida</taxon>
        <taxon>Siboglinidae</taxon>
        <taxon>Ridgeia</taxon>
    </lineage>
</organism>
<feature type="compositionally biased region" description="Polar residues" evidence="1">
    <location>
        <begin position="350"/>
        <end position="367"/>
    </location>
</feature>
<evidence type="ECO:0008006" key="4">
    <source>
        <dbReference type="Google" id="ProtNLM"/>
    </source>
</evidence>
<dbReference type="Proteomes" id="UP001209878">
    <property type="component" value="Unassembled WGS sequence"/>
</dbReference>
<gene>
    <name evidence="2" type="ORF">NP493_750g01020</name>
</gene>
<feature type="compositionally biased region" description="Polar residues" evidence="1">
    <location>
        <begin position="114"/>
        <end position="129"/>
    </location>
</feature>
<feature type="compositionally biased region" description="Basic and acidic residues" evidence="1">
    <location>
        <begin position="1"/>
        <end position="17"/>
    </location>
</feature>
<dbReference type="AlphaFoldDB" id="A0AAD9NM64"/>
<feature type="region of interest" description="Disordered" evidence="1">
    <location>
        <begin position="944"/>
        <end position="971"/>
    </location>
</feature>
<feature type="region of interest" description="Disordered" evidence="1">
    <location>
        <begin position="241"/>
        <end position="319"/>
    </location>
</feature>
<feature type="region of interest" description="Disordered" evidence="1">
    <location>
        <begin position="575"/>
        <end position="616"/>
    </location>
</feature>
<reference evidence="2" key="1">
    <citation type="journal article" date="2023" name="Mol. Biol. Evol.">
        <title>Third-Generation Sequencing Reveals the Adaptive Role of the Epigenome in Three Deep-Sea Polychaetes.</title>
        <authorList>
            <person name="Perez M."/>
            <person name="Aroh O."/>
            <person name="Sun Y."/>
            <person name="Lan Y."/>
            <person name="Juniper S.K."/>
            <person name="Young C.R."/>
            <person name="Angers B."/>
            <person name="Qian P.Y."/>
        </authorList>
    </citation>
    <scope>NUCLEOTIDE SEQUENCE</scope>
    <source>
        <strain evidence="2">R07B-5</strain>
    </source>
</reference>
<feature type="compositionally biased region" description="Polar residues" evidence="1">
    <location>
        <begin position="269"/>
        <end position="280"/>
    </location>
</feature>
<dbReference type="PANTHER" id="PTHR47078">
    <property type="entry name" value="CYTOSKELETON-ASSOCIATED PROTEIN 2-LIKE"/>
    <property type="match status" value="1"/>
</dbReference>
<proteinExistence type="predicted"/>
<evidence type="ECO:0000256" key="1">
    <source>
        <dbReference type="SAM" id="MobiDB-lite"/>
    </source>
</evidence>
<comment type="caution">
    <text evidence="2">The sequence shown here is derived from an EMBL/GenBank/DDBJ whole genome shotgun (WGS) entry which is preliminary data.</text>
</comment>
<feature type="region of interest" description="Disordered" evidence="1">
    <location>
        <begin position="344"/>
        <end position="373"/>
    </location>
</feature>
<feature type="compositionally biased region" description="Basic and acidic residues" evidence="1">
    <location>
        <begin position="92"/>
        <end position="105"/>
    </location>
</feature>
<feature type="compositionally biased region" description="Basic and acidic residues" evidence="1">
    <location>
        <begin position="131"/>
        <end position="146"/>
    </location>
</feature>
<feature type="compositionally biased region" description="Polar residues" evidence="1">
    <location>
        <begin position="147"/>
        <end position="163"/>
    </location>
</feature>
<protein>
    <recommendedName>
        <fullName evidence="4">Cytoskeleton-associated protein 2-like</fullName>
    </recommendedName>
</protein>
<feature type="compositionally biased region" description="Polar residues" evidence="1">
    <location>
        <begin position="195"/>
        <end position="207"/>
    </location>
</feature>
<dbReference type="EMBL" id="JAODUO010000750">
    <property type="protein sequence ID" value="KAK2175105.1"/>
    <property type="molecule type" value="Genomic_DNA"/>
</dbReference>
<dbReference type="GO" id="GO:0072686">
    <property type="term" value="C:mitotic spindle"/>
    <property type="evidence" value="ECO:0007669"/>
    <property type="project" value="TreeGrafter"/>
</dbReference>
<sequence>MATRPERLMNHTENLKENKKHRKPPFQQRQTVTRPPLKATNVVTPGQQPRAPATVKQPPTGCSNKKPVKTGEKQHLTAAIKCTVSEGGDPVGVDRDGDKEDEMHTKGAGAQGVDGNNTRSQLPPSQGRTLSRREQLELWRRQKNETNKTTQKPPSQTSLTSNPLKRKAVTMAPTPLHQKSWCSTIKTNPPPQKRPVQTKQSLPSSANKRPCISLLKQRQPAVCGSMPALGKTKVASLGNDLKRPLTKPGNGRTHPHAAASVSDMRFSLTKRSTGQTQSRVARSLHDLKHDPTKTGQVPPAVAGPRNDKKRPAAETSSWKRQTLCLGSTLDRKLSLISGSRLSVVRPRPVSQPSTNAPAQATQAQHISPSRRKSKRFVHVKACVDSNLTAIRSRSRMTCSPRLKLTVAPSRGANQRLSMPAHAKKTSVMGLNSKTSAGVMRTHTRMTCSPRLKQTMMSSRGVNARVSIPARTQKTAVMALKSRKSIVAPHRSPHLQGVGSKATGRHQLTDKGPVKFATPGRGESAWARSEVTPACTPLPKEQSMGEKLEAWLTSRGKTPSKYSHLMCFGHSSSHNVTTRRPASCHRHKDQSRITPGKSDRRRTFSLPDSPLVTDPTPVMDEMTDGLTVDECHPPKDGSLDGLLTECLQLLQESDCPPGLVRGWLQEIGRVPQALRHAKFWIVKAAVAEESGESNDTVVDIFEEAFRHKVEPPEEMALALKGFVERMSKRRENQAGASRKAEDVHENIFESSAVKYCMTNTTVFFKRVRSRLDTSPRRFTPHAMITPVRRSTRKKHAILPIMLQDHDTMYDALEEVPEDLRPCTLFRPNRALETTLEDSGETDSRSTSMQCKANLLADSKQNDFPTALVDFAVSGCGKTWSETTEEGFTFQCLGCWKVDCLTAELARLTDIVKGMQSGGRVIARTTNGERTTGNMTCRKVTGEKVTVEKEGGTRRQEMREVDATGGKTNGRKK</sequence>
<feature type="region of interest" description="Disordered" evidence="1">
    <location>
        <begin position="489"/>
        <end position="523"/>
    </location>
</feature>
<name>A0AAD9NM64_RIDPI</name>